<gene>
    <name evidence="2" type="ORF">B296_00042676</name>
</gene>
<comment type="caution">
    <text evidence="2">The sequence shown here is derived from an EMBL/GenBank/DDBJ whole genome shotgun (WGS) entry which is preliminary data.</text>
</comment>
<dbReference type="EMBL" id="AMZH03011116">
    <property type="protein sequence ID" value="RRT53493.1"/>
    <property type="molecule type" value="Genomic_DNA"/>
</dbReference>
<proteinExistence type="predicted"/>
<feature type="region of interest" description="Disordered" evidence="1">
    <location>
        <begin position="34"/>
        <end position="106"/>
    </location>
</feature>
<dbReference type="Proteomes" id="UP000287651">
    <property type="component" value="Unassembled WGS sequence"/>
</dbReference>
<evidence type="ECO:0000313" key="3">
    <source>
        <dbReference type="Proteomes" id="UP000287651"/>
    </source>
</evidence>
<sequence>MAFPSSEIPHRRWSTPMSRHLSLPTVAKSDDCFASETGKELRPRRKPPSGAAVAEAAAAALRGPEPCEGGGEEEGWGEDAVGLPSSPKRNPERIRKPTQRNATHGVPLRCSNFIRRC</sequence>
<name>A0A426YP59_ENSVE</name>
<evidence type="ECO:0000256" key="1">
    <source>
        <dbReference type="SAM" id="MobiDB-lite"/>
    </source>
</evidence>
<accession>A0A426YP59</accession>
<dbReference type="AlphaFoldDB" id="A0A426YP59"/>
<feature type="compositionally biased region" description="Low complexity" evidence="1">
    <location>
        <begin position="51"/>
        <end position="67"/>
    </location>
</feature>
<protein>
    <submittedName>
        <fullName evidence="2">Uncharacterized protein</fullName>
    </submittedName>
</protein>
<evidence type="ECO:0000313" key="2">
    <source>
        <dbReference type="EMBL" id="RRT53493.1"/>
    </source>
</evidence>
<organism evidence="2 3">
    <name type="scientific">Ensete ventricosum</name>
    <name type="common">Abyssinian banana</name>
    <name type="synonym">Musa ensete</name>
    <dbReference type="NCBI Taxonomy" id="4639"/>
    <lineage>
        <taxon>Eukaryota</taxon>
        <taxon>Viridiplantae</taxon>
        <taxon>Streptophyta</taxon>
        <taxon>Embryophyta</taxon>
        <taxon>Tracheophyta</taxon>
        <taxon>Spermatophyta</taxon>
        <taxon>Magnoliopsida</taxon>
        <taxon>Liliopsida</taxon>
        <taxon>Zingiberales</taxon>
        <taxon>Musaceae</taxon>
        <taxon>Ensete</taxon>
    </lineage>
</organism>
<reference evidence="2 3" key="1">
    <citation type="journal article" date="2014" name="Agronomy (Basel)">
        <title>A Draft Genome Sequence for Ensete ventricosum, the Drought-Tolerant Tree Against Hunger.</title>
        <authorList>
            <person name="Harrison J."/>
            <person name="Moore K.A."/>
            <person name="Paszkiewicz K."/>
            <person name="Jones T."/>
            <person name="Grant M."/>
            <person name="Ambacheew D."/>
            <person name="Muzemil S."/>
            <person name="Studholme D.J."/>
        </authorList>
    </citation>
    <scope>NUCLEOTIDE SEQUENCE [LARGE SCALE GENOMIC DNA]</scope>
</reference>